<dbReference type="SUPFAM" id="SSF54786">
    <property type="entry name" value="YcfA/nrd intein domain"/>
    <property type="match status" value="1"/>
</dbReference>
<evidence type="ECO:0000313" key="8">
    <source>
        <dbReference type="EMBL" id="AQA13019.1"/>
    </source>
</evidence>
<gene>
    <name evidence="8" type="ORF">BV401_23835</name>
</gene>
<keyword evidence="4" id="KW-0255">Endonuclease</keyword>
<keyword evidence="7" id="KW-0346">Stress response</keyword>
<dbReference type="Pfam" id="PF07927">
    <property type="entry name" value="HicA_toxin"/>
    <property type="match status" value="1"/>
</dbReference>
<keyword evidence="2" id="KW-1277">Toxin-antitoxin system</keyword>
<evidence type="ECO:0000313" key="9">
    <source>
        <dbReference type="Proteomes" id="UP000187851"/>
    </source>
</evidence>
<organism evidence="8 9">
    <name type="scientific">Streptomyces autolyticus</name>
    <dbReference type="NCBI Taxonomy" id="75293"/>
    <lineage>
        <taxon>Bacteria</taxon>
        <taxon>Bacillati</taxon>
        <taxon>Actinomycetota</taxon>
        <taxon>Actinomycetes</taxon>
        <taxon>Kitasatosporales</taxon>
        <taxon>Streptomycetaceae</taxon>
        <taxon>Streptomyces</taxon>
    </lineage>
</organism>
<evidence type="ECO:0008006" key="10">
    <source>
        <dbReference type="Google" id="ProtNLM"/>
    </source>
</evidence>
<keyword evidence="9" id="KW-1185">Reference proteome</keyword>
<keyword evidence="3" id="KW-0540">Nuclease</keyword>
<dbReference type="InterPro" id="IPR038570">
    <property type="entry name" value="HicA_sf"/>
</dbReference>
<evidence type="ECO:0000256" key="2">
    <source>
        <dbReference type="ARBA" id="ARBA00022649"/>
    </source>
</evidence>
<proteinExistence type="inferred from homology"/>
<evidence type="ECO:0000256" key="1">
    <source>
        <dbReference type="ARBA" id="ARBA00006620"/>
    </source>
</evidence>
<dbReference type="RefSeq" id="WP_079258358.1">
    <property type="nucleotide sequence ID" value="NZ_CP019458.1"/>
</dbReference>
<sequence>MKKRDLLRRLRAIAAEKGSDLVLVRQGGGHEVYGLNGARLIVPRHNEIAEGTARDIVRAAEGA</sequence>
<dbReference type="Gene3D" id="3.30.920.30">
    <property type="entry name" value="Hypothetical protein"/>
    <property type="match status" value="1"/>
</dbReference>
<protein>
    <recommendedName>
        <fullName evidence="10">Type II toxin-antitoxin system HicA family toxin</fullName>
    </recommendedName>
</protein>
<comment type="similarity">
    <text evidence="1">Belongs to the HicA mRNA interferase family.</text>
</comment>
<keyword evidence="6" id="KW-0694">RNA-binding</keyword>
<evidence type="ECO:0000256" key="5">
    <source>
        <dbReference type="ARBA" id="ARBA00022801"/>
    </source>
</evidence>
<dbReference type="InterPro" id="IPR012933">
    <property type="entry name" value="HicA_mRNA_interferase"/>
</dbReference>
<keyword evidence="5" id="KW-0378">Hydrolase</keyword>
<reference evidence="8 9" key="1">
    <citation type="journal article" date="2017" name="J. Biotechnol.">
        <title>The complete genome sequence of Streptomyces autolyticus CGMCC 0516, the producer of geldanamycin, autolytimycin, reblastatin and elaiophylin.</title>
        <authorList>
            <person name="Yin M."/>
            <person name="Jiang M."/>
            <person name="Ren Z."/>
            <person name="Dong Y."/>
            <person name="Lu T."/>
        </authorList>
    </citation>
    <scope>NUCLEOTIDE SEQUENCE [LARGE SCALE GENOMIC DNA]</scope>
    <source>
        <strain evidence="8 9">CGMCC0516</strain>
    </source>
</reference>
<dbReference type="Proteomes" id="UP000187851">
    <property type="component" value="Chromosome"/>
</dbReference>
<evidence type="ECO:0000256" key="6">
    <source>
        <dbReference type="ARBA" id="ARBA00022884"/>
    </source>
</evidence>
<dbReference type="EMBL" id="CP019458">
    <property type="protein sequence ID" value="AQA13019.1"/>
    <property type="molecule type" value="Genomic_DNA"/>
</dbReference>
<evidence type="ECO:0000256" key="7">
    <source>
        <dbReference type="ARBA" id="ARBA00023016"/>
    </source>
</evidence>
<evidence type="ECO:0000256" key="3">
    <source>
        <dbReference type="ARBA" id="ARBA00022722"/>
    </source>
</evidence>
<name>A0ABN4W6X2_9ACTN</name>
<accession>A0ABN4W6X2</accession>
<evidence type="ECO:0000256" key="4">
    <source>
        <dbReference type="ARBA" id="ARBA00022759"/>
    </source>
</evidence>